<keyword evidence="5 6" id="KW-0472">Membrane</keyword>
<comment type="subcellular location">
    <subcellularLocation>
        <location evidence="1">Membrane</location>
        <topology evidence="1">Multi-pass membrane protein</topology>
    </subcellularLocation>
</comment>
<dbReference type="OrthoDB" id="2148490at2759"/>
<dbReference type="InterPro" id="IPR001708">
    <property type="entry name" value="YidC/ALB3/OXA1/COX18"/>
</dbReference>
<dbReference type="GO" id="GO:0033617">
    <property type="term" value="P:mitochondrial respiratory chain complex IV assembly"/>
    <property type="evidence" value="ECO:0007669"/>
    <property type="project" value="TreeGrafter"/>
</dbReference>
<comment type="caution">
    <text evidence="7">The sequence shown here is derived from an EMBL/GenBank/DDBJ whole genome shotgun (WGS) entry which is preliminary data.</text>
</comment>
<dbReference type="GO" id="GO:0032979">
    <property type="term" value="P:protein insertion into mitochondrial inner membrane from matrix"/>
    <property type="evidence" value="ECO:0007669"/>
    <property type="project" value="TreeGrafter"/>
</dbReference>
<feature type="transmembrane region" description="Helical" evidence="6">
    <location>
        <begin position="57"/>
        <end position="80"/>
    </location>
</feature>
<sequence>MLHRTITGFGPTIRARAGAGAGASHATMTGRRHFHLGTVFAWTADAMSSGHAIGLPWYIVIPLVAAGVNFAIRLPIHLYVSRLEQRRRQLRPLVAAWNVRHAINHPNFPEDKRRAVALAKRSRRRIFKEWHVQKWKSSLSMLSAAPFIVVTQALRGLCGAPAFAATGLFDQSLADGGCLWFVDLTAHDSYYALPLLCSGIMAYNIWGKLSRENLRELLTLNENRPKSSAERLKLRLTRVTLFFPLLAAASAYLPSAVFLYWATAFGLGSVNSAISRWRVFEIDPCPHITVPERAPKLRASLPYVLGRCPERKLGEQSRTPENHNV</sequence>
<dbReference type="STRING" id="1330021.A0A367LIN4"/>
<feature type="transmembrane region" description="Helical" evidence="6">
    <location>
        <begin position="241"/>
        <end position="262"/>
    </location>
</feature>
<evidence type="ECO:0000256" key="5">
    <source>
        <dbReference type="ARBA" id="ARBA00023136"/>
    </source>
</evidence>
<keyword evidence="8" id="KW-1185">Reference proteome</keyword>
<evidence type="ECO:0000256" key="1">
    <source>
        <dbReference type="ARBA" id="ARBA00004141"/>
    </source>
</evidence>
<dbReference type="PANTHER" id="PTHR12428">
    <property type="entry name" value="OXA1"/>
    <property type="match status" value="1"/>
</dbReference>
<name>A0A367LIN4_9HYPO</name>
<dbReference type="GO" id="GO:0032977">
    <property type="term" value="F:membrane insertase activity"/>
    <property type="evidence" value="ECO:0007669"/>
    <property type="project" value="InterPro"/>
</dbReference>
<dbReference type="Proteomes" id="UP000253664">
    <property type="component" value="Unassembled WGS sequence"/>
</dbReference>
<evidence type="ECO:0000256" key="2">
    <source>
        <dbReference type="ARBA" id="ARBA00009877"/>
    </source>
</evidence>
<dbReference type="AlphaFoldDB" id="A0A367LIN4"/>
<dbReference type="GO" id="GO:0005743">
    <property type="term" value="C:mitochondrial inner membrane"/>
    <property type="evidence" value="ECO:0007669"/>
    <property type="project" value="TreeGrafter"/>
</dbReference>
<comment type="similarity">
    <text evidence="2">Belongs to the OXA1/ALB3/YidC family.</text>
</comment>
<accession>A0A367LIN4</accession>
<evidence type="ECO:0000256" key="6">
    <source>
        <dbReference type="SAM" id="Phobius"/>
    </source>
</evidence>
<keyword evidence="4 6" id="KW-1133">Transmembrane helix</keyword>
<keyword evidence="3 6" id="KW-0812">Transmembrane</keyword>
<organism evidence="7 8">
    <name type="scientific">Ophiocordyceps polyrhachis-furcata BCC 54312</name>
    <dbReference type="NCBI Taxonomy" id="1330021"/>
    <lineage>
        <taxon>Eukaryota</taxon>
        <taxon>Fungi</taxon>
        <taxon>Dikarya</taxon>
        <taxon>Ascomycota</taxon>
        <taxon>Pezizomycotina</taxon>
        <taxon>Sordariomycetes</taxon>
        <taxon>Hypocreomycetidae</taxon>
        <taxon>Hypocreales</taxon>
        <taxon>Ophiocordycipitaceae</taxon>
        <taxon>Ophiocordyceps</taxon>
    </lineage>
</organism>
<reference evidence="7 8" key="1">
    <citation type="journal article" date="2015" name="BMC Genomics">
        <title>Insights from the genome of Ophiocordyceps polyrhachis-furcata to pathogenicity and host specificity in insect fungi.</title>
        <authorList>
            <person name="Wichadakul D."/>
            <person name="Kobmoo N."/>
            <person name="Ingsriswang S."/>
            <person name="Tangphatsornruang S."/>
            <person name="Chantasingh D."/>
            <person name="Luangsa-ard J.J."/>
            <person name="Eurwilaichitr L."/>
        </authorList>
    </citation>
    <scope>NUCLEOTIDE SEQUENCE [LARGE SCALE GENOMIC DNA]</scope>
    <source>
        <strain evidence="7 8">BCC 54312</strain>
    </source>
</reference>
<evidence type="ECO:0000256" key="3">
    <source>
        <dbReference type="ARBA" id="ARBA00022692"/>
    </source>
</evidence>
<dbReference type="EMBL" id="LKCN02000004">
    <property type="protein sequence ID" value="RCI14303.1"/>
    <property type="molecule type" value="Genomic_DNA"/>
</dbReference>
<dbReference type="PANTHER" id="PTHR12428:SF65">
    <property type="entry name" value="CYTOCHROME C OXIDASE ASSEMBLY PROTEIN COX18, MITOCHONDRIAL"/>
    <property type="match status" value="1"/>
</dbReference>
<proteinExistence type="inferred from homology"/>
<evidence type="ECO:0000313" key="8">
    <source>
        <dbReference type="Proteomes" id="UP000253664"/>
    </source>
</evidence>
<evidence type="ECO:0000313" key="7">
    <source>
        <dbReference type="EMBL" id="RCI14303.1"/>
    </source>
</evidence>
<gene>
    <name evidence="7" type="ORF">L249_6082</name>
</gene>
<protein>
    <submittedName>
        <fullName evidence="7">Uncharacterized protein</fullName>
    </submittedName>
</protein>
<evidence type="ECO:0000256" key="4">
    <source>
        <dbReference type="ARBA" id="ARBA00022989"/>
    </source>
</evidence>